<feature type="compositionally biased region" description="Basic residues" evidence="8">
    <location>
        <begin position="382"/>
        <end position="404"/>
    </location>
</feature>
<dbReference type="Gene3D" id="3.40.50.300">
    <property type="entry name" value="P-loop containing nucleotide triphosphate hydrolases"/>
    <property type="match status" value="2"/>
</dbReference>
<protein>
    <submittedName>
        <fullName evidence="12">Probable ATP-dependent RNA helicase</fullName>
    </submittedName>
</protein>
<dbReference type="InterPro" id="IPR044742">
    <property type="entry name" value="DEAD/DEAH_RhlB"/>
</dbReference>
<dbReference type="Proteomes" id="UP000004263">
    <property type="component" value="Unassembled WGS sequence"/>
</dbReference>
<dbReference type="PANTHER" id="PTHR47959">
    <property type="entry name" value="ATP-DEPENDENT RNA HELICASE RHLE-RELATED"/>
    <property type="match status" value="1"/>
</dbReference>
<dbReference type="InterPro" id="IPR014001">
    <property type="entry name" value="Helicase_ATP-bd"/>
</dbReference>
<evidence type="ECO:0000256" key="4">
    <source>
        <dbReference type="ARBA" id="ARBA00022840"/>
    </source>
</evidence>
<proteinExistence type="inferred from homology"/>
<dbReference type="InterPro" id="IPR050079">
    <property type="entry name" value="DEAD_box_RNA_helicase"/>
</dbReference>
<keyword evidence="3 7" id="KW-0347">Helicase</keyword>
<dbReference type="AlphaFoldDB" id="Q1MYS3"/>
<accession>Q1MYS3</accession>
<keyword evidence="4 7" id="KW-0067">ATP-binding</keyword>
<evidence type="ECO:0000259" key="9">
    <source>
        <dbReference type="PROSITE" id="PS51192"/>
    </source>
</evidence>
<evidence type="ECO:0000256" key="6">
    <source>
        <dbReference type="PROSITE-ProRule" id="PRU00552"/>
    </source>
</evidence>
<dbReference type="InterPro" id="IPR001650">
    <property type="entry name" value="Helicase_C-like"/>
</dbReference>
<dbReference type="CDD" id="cd18787">
    <property type="entry name" value="SF2_C_DEAD"/>
    <property type="match status" value="1"/>
</dbReference>
<comment type="caution">
    <text evidence="12">The sequence shown here is derived from an EMBL/GenBank/DDBJ whole genome shotgun (WGS) entry which is preliminary data.</text>
</comment>
<dbReference type="Pfam" id="PF00270">
    <property type="entry name" value="DEAD"/>
    <property type="match status" value="1"/>
</dbReference>
<reference evidence="12 13" key="1">
    <citation type="submission" date="2006-03" db="EMBL/GenBank/DDBJ databases">
        <authorList>
            <person name="Pinhassi J."/>
            <person name="Pedros-Alio C."/>
            <person name="Ferriera S."/>
            <person name="Johnson J."/>
            <person name="Kravitz S."/>
            <person name="Halpern A."/>
            <person name="Remington K."/>
            <person name="Beeson K."/>
            <person name="Tran B."/>
            <person name="Rogers Y.-H."/>
            <person name="Friedman R."/>
            <person name="Venter J.C."/>
        </authorList>
    </citation>
    <scope>NUCLEOTIDE SEQUENCE [LARGE SCALE GENOMIC DNA]</scope>
    <source>
        <strain evidence="12 13">RED65</strain>
    </source>
</reference>
<dbReference type="OrthoDB" id="9808889at2"/>
<dbReference type="PROSITE" id="PS51195">
    <property type="entry name" value="Q_MOTIF"/>
    <property type="match status" value="1"/>
</dbReference>
<keyword evidence="13" id="KW-1185">Reference proteome</keyword>
<dbReference type="SMART" id="SM00490">
    <property type="entry name" value="HELICc"/>
    <property type="match status" value="1"/>
</dbReference>
<dbReference type="STRING" id="207949.RED65_05044"/>
<keyword evidence="2 7" id="KW-0378">Hydrolase</keyword>
<dbReference type="EMBL" id="AAQH01000023">
    <property type="protein sequence ID" value="EAT11133.1"/>
    <property type="molecule type" value="Genomic_DNA"/>
</dbReference>
<dbReference type="SMART" id="SM00487">
    <property type="entry name" value="DEXDc"/>
    <property type="match status" value="1"/>
</dbReference>
<dbReference type="PANTHER" id="PTHR47959:SF3">
    <property type="entry name" value="ATP-DEPENDENT RNA HELICASE SRMB"/>
    <property type="match status" value="1"/>
</dbReference>
<dbReference type="PROSITE" id="PS51194">
    <property type="entry name" value="HELICASE_CTER"/>
    <property type="match status" value="1"/>
</dbReference>
<dbReference type="GO" id="GO:0005524">
    <property type="term" value="F:ATP binding"/>
    <property type="evidence" value="ECO:0007669"/>
    <property type="project" value="UniProtKB-KW"/>
</dbReference>
<dbReference type="GO" id="GO:0003724">
    <property type="term" value="F:RNA helicase activity"/>
    <property type="evidence" value="ECO:0007669"/>
    <property type="project" value="InterPro"/>
</dbReference>
<dbReference type="CDD" id="cd00268">
    <property type="entry name" value="DEADc"/>
    <property type="match status" value="1"/>
</dbReference>
<evidence type="ECO:0000256" key="8">
    <source>
        <dbReference type="SAM" id="MobiDB-lite"/>
    </source>
</evidence>
<organism evidence="12 13">
    <name type="scientific">Bermanella marisrubri</name>
    <dbReference type="NCBI Taxonomy" id="207949"/>
    <lineage>
        <taxon>Bacteria</taxon>
        <taxon>Pseudomonadati</taxon>
        <taxon>Pseudomonadota</taxon>
        <taxon>Gammaproteobacteria</taxon>
        <taxon>Oceanospirillales</taxon>
        <taxon>Oceanospirillaceae</taxon>
        <taxon>Bermanella</taxon>
    </lineage>
</organism>
<feature type="domain" description="DEAD-box RNA helicase Q" evidence="11">
    <location>
        <begin position="1"/>
        <end position="28"/>
    </location>
</feature>
<feature type="region of interest" description="Disordered" evidence="8">
    <location>
        <begin position="380"/>
        <end position="449"/>
    </location>
</feature>
<dbReference type="InterPro" id="IPR011545">
    <property type="entry name" value="DEAD/DEAH_box_helicase_dom"/>
</dbReference>
<dbReference type="InterPro" id="IPR014014">
    <property type="entry name" value="RNA_helicase_DEAD_Q_motif"/>
</dbReference>
<keyword evidence="1 7" id="KW-0547">Nucleotide-binding</keyword>
<dbReference type="PROSITE" id="PS51192">
    <property type="entry name" value="HELICASE_ATP_BIND_1"/>
    <property type="match status" value="1"/>
</dbReference>
<dbReference type="GO" id="GO:0005829">
    <property type="term" value="C:cytosol"/>
    <property type="evidence" value="ECO:0007669"/>
    <property type="project" value="TreeGrafter"/>
</dbReference>
<name>Q1MYS3_9GAMM</name>
<comment type="similarity">
    <text evidence="5 7">Belongs to the DEAD box helicase family.</text>
</comment>
<dbReference type="HOGENOM" id="CLU_003041_1_3_6"/>
<evidence type="ECO:0000259" key="10">
    <source>
        <dbReference type="PROSITE" id="PS51194"/>
    </source>
</evidence>
<dbReference type="InterPro" id="IPR027417">
    <property type="entry name" value="P-loop_NTPase"/>
</dbReference>
<evidence type="ECO:0000256" key="2">
    <source>
        <dbReference type="ARBA" id="ARBA00022801"/>
    </source>
</evidence>
<evidence type="ECO:0000256" key="3">
    <source>
        <dbReference type="ARBA" id="ARBA00022806"/>
    </source>
</evidence>
<dbReference type="GO" id="GO:0016787">
    <property type="term" value="F:hydrolase activity"/>
    <property type="evidence" value="ECO:0007669"/>
    <property type="project" value="UniProtKB-KW"/>
</dbReference>
<evidence type="ECO:0000256" key="7">
    <source>
        <dbReference type="RuleBase" id="RU000492"/>
    </source>
</evidence>
<dbReference type="InterPro" id="IPR000629">
    <property type="entry name" value="RNA-helicase_DEAD-box_CS"/>
</dbReference>
<feature type="domain" description="Helicase ATP-binding" evidence="9">
    <location>
        <begin position="31"/>
        <end position="206"/>
    </location>
</feature>
<evidence type="ECO:0000256" key="5">
    <source>
        <dbReference type="ARBA" id="ARBA00038437"/>
    </source>
</evidence>
<sequence>MFQSFSLDQRILKGIEALGFTKATDVQQQTIPEALKQQDLMVCARTGSGKTAAFVVPMLQHLLTHKAPNSGTRALILVPTRELAKQLLKQCQALAKFTGIQSGMITGGQEFKFQAALFRKNPEIIIATPGRLIDHLKQKKDLMEDVEYFILDEADRMLDMGFEEDVLTIANACSGKAKPQTLLFSATLQQRGLKHVIKQIQNDPEEIVVDSFRGEHSNIEQHYMLADDDKHKQRILTWLLSNEEYRQAIIFTNTKEKTEQTYHFLSYHNVEVGYLHGDMTQDERNHVMTQMRNGRFKVLVATDVAARGLDIQSIDLVINFDMARSGDDYVHRIGRTGRAEASGSAISLIDHTEWNLKAAIERYLRVNMNHKYVKAIAGNYKGPKKVKGNGKAASKGKPKNKKDGKKGPQSKARPTKGKRDNSNKKKPTSKRTIWGDGTAPFKPKKKPEA</sequence>
<feature type="domain" description="Helicase C-terminal" evidence="10">
    <location>
        <begin position="235"/>
        <end position="380"/>
    </location>
</feature>
<evidence type="ECO:0000259" key="11">
    <source>
        <dbReference type="PROSITE" id="PS51195"/>
    </source>
</evidence>
<dbReference type="GO" id="GO:0003676">
    <property type="term" value="F:nucleic acid binding"/>
    <property type="evidence" value="ECO:0007669"/>
    <property type="project" value="InterPro"/>
</dbReference>
<feature type="short sequence motif" description="Q motif" evidence="6">
    <location>
        <begin position="1"/>
        <end position="28"/>
    </location>
</feature>
<evidence type="ECO:0000256" key="1">
    <source>
        <dbReference type="ARBA" id="ARBA00022741"/>
    </source>
</evidence>
<evidence type="ECO:0000313" key="12">
    <source>
        <dbReference type="EMBL" id="EAT11133.1"/>
    </source>
</evidence>
<dbReference type="Pfam" id="PF00271">
    <property type="entry name" value="Helicase_C"/>
    <property type="match status" value="1"/>
</dbReference>
<dbReference type="PROSITE" id="PS00039">
    <property type="entry name" value="DEAD_ATP_HELICASE"/>
    <property type="match status" value="1"/>
</dbReference>
<dbReference type="SUPFAM" id="SSF52540">
    <property type="entry name" value="P-loop containing nucleoside triphosphate hydrolases"/>
    <property type="match status" value="1"/>
</dbReference>
<evidence type="ECO:0000313" key="13">
    <source>
        <dbReference type="Proteomes" id="UP000004263"/>
    </source>
</evidence>
<gene>
    <name evidence="12" type="ORF">RED65_05044</name>
</gene>
<dbReference type="RefSeq" id="WP_007016735.1">
    <property type="nucleotide sequence ID" value="NZ_AAQH01000023.1"/>
</dbReference>